<keyword evidence="5" id="KW-1015">Disulfide bond</keyword>
<dbReference type="FunFam" id="3.40.50.1820:FF:000138">
    <property type="entry name" value="Neuroligin-1-like Protein"/>
    <property type="match status" value="1"/>
</dbReference>
<keyword evidence="8" id="KW-0812">Transmembrane</keyword>
<dbReference type="Gene3D" id="3.40.50.1820">
    <property type="entry name" value="alpha/beta hydrolase"/>
    <property type="match status" value="1"/>
</dbReference>
<dbReference type="InterPro" id="IPR051093">
    <property type="entry name" value="Neuroligin/BSAL"/>
</dbReference>
<gene>
    <name evidence="10" type="primary">CSON014630</name>
</gene>
<evidence type="ECO:0000256" key="7">
    <source>
        <dbReference type="SAM" id="MobiDB-lite"/>
    </source>
</evidence>
<dbReference type="InterPro" id="IPR019819">
    <property type="entry name" value="Carboxylesterase_B_CS"/>
</dbReference>
<proteinExistence type="inferred from homology"/>
<reference evidence="10" key="1">
    <citation type="submission" date="2018-07" db="EMBL/GenBank/DDBJ databases">
        <authorList>
            <person name="Quirk P.G."/>
            <person name="Krulwich T.A."/>
        </authorList>
    </citation>
    <scope>NUCLEOTIDE SEQUENCE</scope>
</reference>
<evidence type="ECO:0000256" key="3">
    <source>
        <dbReference type="ARBA" id="ARBA00022729"/>
    </source>
</evidence>
<keyword evidence="4" id="KW-0378">Hydrolase</keyword>
<evidence type="ECO:0000256" key="2">
    <source>
        <dbReference type="ARBA" id="ARBA00022487"/>
    </source>
</evidence>
<evidence type="ECO:0000256" key="8">
    <source>
        <dbReference type="SAM" id="Phobius"/>
    </source>
</evidence>
<feature type="domain" description="Carboxylesterase type B" evidence="9">
    <location>
        <begin position="156"/>
        <end position="722"/>
    </location>
</feature>
<dbReference type="Pfam" id="PF00135">
    <property type="entry name" value="COesterase"/>
    <property type="match status" value="1"/>
</dbReference>
<feature type="compositionally biased region" description="Polar residues" evidence="7">
    <location>
        <begin position="1149"/>
        <end position="1162"/>
    </location>
</feature>
<dbReference type="InterPro" id="IPR019826">
    <property type="entry name" value="Carboxylesterase_B_AS"/>
</dbReference>
<accession>A0A336LRV4</accession>
<dbReference type="PANTHER" id="PTHR43903">
    <property type="entry name" value="NEUROLIGIN"/>
    <property type="match status" value="1"/>
</dbReference>
<feature type="region of interest" description="Disordered" evidence="7">
    <location>
        <begin position="1237"/>
        <end position="1276"/>
    </location>
</feature>
<keyword evidence="8" id="KW-1133">Transmembrane helix</keyword>
<evidence type="ECO:0000256" key="6">
    <source>
        <dbReference type="ARBA" id="ARBA00023180"/>
    </source>
</evidence>
<dbReference type="EMBL" id="UFQT01000083">
    <property type="protein sequence ID" value="SSX19453.1"/>
    <property type="molecule type" value="Genomic_DNA"/>
</dbReference>
<dbReference type="PROSITE" id="PS00122">
    <property type="entry name" value="CARBOXYLESTERASE_B_1"/>
    <property type="match status" value="1"/>
</dbReference>
<evidence type="ECO:0000256" key="4">
    <source>
        <dbReference type="ARBA" id="ARBA00022801"/>
    </source>
</evidence>
<dbReference type="InterPro" id="IPR002018">
    <property type="entry name" value="CarbesteraseB"/>
</dbReference>
<organism evidence="10">
    <name type="scientific">Culicoides sonorensis</name>
    <name type="common">Biting midge</name>
    <dbReference type="NCBI Taxonomy" id="179676"/>
    <lineage>
        <taxon>Eukaryota</taxon>
        <taxon>Metazoa</taxon>
        <taxon>Ecdysozoa</taxon>
        <taxon>Arthropoda</taxon>
        <taxon>Hexapoda</taxon>
        <taxon>Insecta</taxon>
        <taxon>Pterygota</taxon>
        <taxon>Neoptera</taxon>
        <taxon>Endopterygota</taxon>
        <taxon>Diptera</taxon>
        <taxon>Nematocera</taxon>
        <taxon>Chironomoidea</taxon>
        <taxon>Ceratopogonidae</taxon>
        <taxon>Ceratopogoninae</taxon>
        <taxon>Culicoides</taxon>
        <taxon>Monoculicoides</taxon>
    </lineage>
</organism>
<sequence length="1276" mass="145198">MKMKQQNNFFTRHSLVVGVTLFIIIIEILSTSINGVTGSHVIIPKIKQQQNQDESIDHGGVAMYKNELHAAPKIPNVNSEQEHIFGVVKNFNNNKSKSKIESVQDIIKDEEIEYENYEEIEDDDDEDYNADYRQNIPQQQASFTKGHHTMKIKETHEIRIKQGRIKGFVRTMHPQSGLKNVDQFLGIPYAEAPVGSRRFMPPGAPPLWQGLKFATKFAPVCPQTLPDVNDPKNPLSKGRYDQIKRLFTYLKNEDEDCLYLNVYVPAWDGQMPHTKLPVIVYIHGESYEWNSGNAYDGTTLASYGQVIVVTVNYRLGILGFLKPSLSENTVSNFGLLDQIAALQWIKDNIEAFGGDNKAVTLMGHSTGAACINFLMISPVAKGLFHRAILMSGSALSDWALTNVPLSSTVQVAQQLDCPIEDDLLLRCLREKPVEELMRLNVSSSEYSTRFGPIIDGLVIPNAVHKIMAQQSETFSRYDLLYGVTELESYHSMNAVSLTYGIAVNERDYTLKLYMQDRFAMRPDLALAATLKEYNEFYSVDSTKAIAEEHRDTLLEILSDARVTAPLVQAGLYLSKVNPRCYMYVFSHNTEAGEYARVSNFENEKKGFHLNNFNNKQISQSIAGEELAYVFGAPLNYMPVFQTNYNQQERLYSEALMKYWTNFAKTGNPKAPWRDRFLNMEPTDWQNYDVDWPEFNPINQSYLHLGITPIVSHRYRYKYMRFWNQELPNEYSRQLQLAPPPPQPKSIFPPPFIDFTTKYPPVLMRRTTASSMNEAHVVYYPQRPAKKFDDPLKELHRQLHPIETSPVMNSPSGIENNIPPNEKFNNREEIEQHDIFKSESTLTMLIGIVILFLIFNIFVIIGFFARRQMTKRKLNRKYSQNMFDALSEEKRSKYNETDDSYIMDIIRRNESNTYEAIKANRLSGGKGFILSRQLSSSTVDAHTKVTDWISQDMTTCSSVTSKTSEQTDQMEQVNCLQKPEKVNVAVDATPAGRGGSVLRQEPIELMKARNSDYGFIKDVIICQEAQIDPILEAAPLRFENQEDLTVNHAHSRSDPIHNQQYETSTSFISDINVTSRDENDASRTPLTPEESLLGIQRRNFPKVLPDHHPDAELYNDKSVKRLSLPPQYFLMQSTLNKDFNKIPPAPPPRISSTLGRRPSNNRTSTFMTSPIKFAEEPPVFTEPPTQVNTITVGPLVPKNKNEAIYMSMRRMNSIQENQSSSNSINSNVSDDFVNKEIPDALSDNINGNCLSRESSSNSDSSTASSTGTIKKVKQRQE</sequence>
<keyword evidence="6" id="KW-0325">Glycoprotein</keyword>
<evidence type="ECO:0000256" key="5">
    <source>
        <dbReference type="ARBA" id="ARBA00023157"/>
    </source>
</evidence>
<keyword evidence="2" id="KW-0719">Serine esterase</keyword>
<keyword evidence="3" id="KW-0732">Signal</keyword>
<dbReference type="PROSITE" id="PS00941">
    <property type="entry name" value="CARBOXYLESTERASE_B_2"/>
    <property type="match status" value="1"/>
</dbReference>
<evidence type="ECO:0000259" key="9">
    <source>
        <dbReference type="Pfam" id="PF00135"/>
    </source>
</evidence>
<name>A0A336LRV4_CULSO</name>
<dbReference type="VEuPathDB" id="VectorBase:CSON014630"/>
<feature type="compositionally biased region" description="Low complexity" evidence="7">
    <location>
        <begin position="1250"/>
        <end position="1264"/>
    </location>
</feature>
<dbReference type="GO" id="GO:0052689">
    <property type="term" value="F:carboxylic ester hydrolase activity"/>
    <property type="evidence" value="ECO:0007669"/>
    <property type="project" value="UniProtKB-KW"/>
</dbReference>
<keyword evidence="8" id="KW-0472">Membrane</keyword>
<feature type="transmembrane region" description="Helical" evidence="8">
    <location>
        <begin position="841"/>
        <end position="864"/>
    </location>
</feature>
<dbReference type="InterPro" id="IPR029058">
    <property type="entry name" value="AB_hydrolase_fold"/>
</dbReference>
<dbReference type="SUPFAM" id="SSF53474">
    <property type="entry name" value="alpha/beta-Hydrolases"/>
    <property type="match status" value="1"/>
</dbReference>
<dbReference type="AlphaFoldDB" id="A0A336LRV4"/>
<protein>
    <submittedName>
        <fullName evidence="10">CSON014630 protein</fullName>
    </submittedName>
</protein>
<comment type="similarity">
    <text evidence="1">Belongs to the type-B carboxylesterase/lipase family.</text>
</comment>
<evidence type="ECO:0000313" key="10">
    <source>
        <dbReference type="EMBL" id="SSX19453.1"/>
    </source>
</evidence>
<evidence type="ECO:0000256" key="1">
    <source>
        <dbReference type="ARBA" id="ARBA00005964"/>
    </source>
</evidence>
<feature type="region of interest" description="Disordered" evidence="7">
    <location>
        <begin position="1138"/>
        <end position="1162"/>
    </location>
</feature>